<dbReference type="InterPro" id="IPR008948">
    <property type="entry name" value="L-Aspartase-like"/>
</dbReference>
<dbReference type="AlphaFoldDB" id="A0A1G8JY84"/>
<keyword evidence="2" id="KW-0456">Lyase</keyword>
<dbReference type="InterPro" id="IPR001106">
    <property type="entry name" value="Aromatic_Lyase"/>
</dbReference>
<feature type="chain" id="PRO_5011506734" evidence="1">
    <location>
        <begin position="24"/>
        <end position="548"/>
    </location>
</feature>
<protein>
    <submittedName>
        <fullName evidence="2">Histidine ammonia-lyase</fullName>
    </submittedName>
</protein>
<evidence type="ECO:0000256" key="1">
    <source>
        <dbReference type="SAM" id="SignalP"/>
    </source>
</evidence>
<dbReference type="InterPro" id="IPR024083">
    <property type="entry name" value="Fumarase/histidase_N"/>
</dbReference>
<dbReference type="Proteomes" id="UP000199527">
    <property type="component" value="Unassembled WGS sequence"/>
</dbReference>
<dbReference type="GO" id="GO:0016841">
    <property type="term" value="F:ammonia-lyase activity"/>
    <property type="evidence" value="ECO:0007669"/>
    <property type="project" value="UniProtKB-ARBA"/>
</dbReference>
<dbReference type="CDD" id="cd00332">
    <property type="entry name" value="PAL-HAL"/>
    <property type="match status" value="1"/>
</dbReference>
<dbReference type="Gene3D" id="1.20.200.10">
    <property type="entry name" value="Fumarase/aspartase (Central domain)"/>
    <property type="match status" value="1"/>
</dbReference>
<feature type="signal peptide" evidence="1">
    <location>
        <begin position="1"/>
        <end position="23"/>
    </location>
</feature>
<keyword evidence="3" id="KW-1185">Reference proteome</keyword>
<dbReference type="Pfam" id="PF00221">
    <property type="entry name" value="Lyase_aromatic"/>
    <property type="match status" value="1"/>
</dbReference>
<dbReference type="PANTHER" id="PTHR10362">
    <property type="entry name" value="HISTIDINE AMMONIA-LYASE"/>
    <property type="match status" value="1"/>
</dbReference>
<dbReference type="Gene3D" id="1.10.275.10">
    <property type="entry name" value="Fumarase/aspartase (N-terminal domain)"/>
    <property type="match status" value="1"/>
</dbReference>
<proteinExistence type="predicted"/>
<reference evidence="3" key="1">
    <citation type="submission" date="2016-10" db="EMBL/GenBank/DDBJ databases">
        <authorList>
            <person name="Varghese N."/>
            <person name="Submissions S."/>
        </authorList>
    </citation>
    <scope>NUCLEOTIDE SEQUENCE [LARGE SCALE GENOMIC DNA]</scope>
    <source>
        <strain evidence="3">DSM 23317</strain>
    </source>
</reference>
<evidence type="ECO:0000313" key="3">
    <source>
        <dbReference type="Proteomes" id="UP000199527"/>
    </source>
</evidence>
<accession>A0A1G8JY84</accession>
<sequence>MKAVTSKVAVALALSLTAGSALAKDTITLNGFDMTIDQAWAIAAGDADVDIAKKAETRLDKAYDTLMTAARLGKPVYGLTVGVGLNKDHKLFDASGEMTKEALKASKEFQINALRAHSAGVGEPMPAEMVRLGMAVRLNTLLHGQTGVQPQVADLYEAYLNNDIVPVIPSKGTVGEADILLASHVGLAMLGEWEVFYKGERMSSSKAMKKAGIKPLNPIGKDALSILSNNAFATAYAMQGLKDAEQVLEVAPTLFGLSLEGLNGNVAPFLPQTNGVRPFPYVQATSDTILNKLDGSYLWDLNDTRPLQDPLSFRTSGYTFAMAEKAADELEAMLKIQINASDDNPAVVLNPGKKYVNKPQVAKYLIDGKGGVFPTTNFNPLPVAMAVQQLSVAMTQVSHNSVMRSTRLSDDHFTHLPRFLTAPGNVGHAFGAIQKAYVDLHVRNKQLAQPVSFEGVAIAGNIEDTFTNLKLASDNLIQISDNLSTIFGLELFHSAQAIDLRKLDNPKLKLGKETGKMYKEYRKLVKFVDKDRPYTPDFKASTEFVKAY</sequence>
<dbReference type="EMBL" id="FNEM01000001">
    <property type="protein sequence ID" value="SDI36166.1"/>
    <property type="molecule type" value="Genomic_DNA"/>
</dbReference>
<gene>
    <name evidence="2" type="ORF">SAMN04488540_101194</name>
</gene>
<organism evidence="2 3">
    <name type="scientific">Ferrimonas sediminum</name>
    <dbReference type="NCBI Taxonomy" id="718193"/>
    <lineage>
        <taxon>Bacteria</taxon>
        <taxon>Pseudomonadati</taxon>
        <taxon>Pseudomonadota</taxon>
        <taxon>Gammaproteobacteria</taxon>
        <taxon>Alteromonadales</taxon>
        <taxon>Ferrimonadaceae</taxon>
        <taxon>Ferrimonas</taxon>
    </lineage>
</organism>
<dbReference type="SUPFAM" id="SSF48557">
    <property type="entry name" value="L-aspartase-like"/>
    <property type="match status" value="1"/>
</dbReference>
<keyword evidence="1" id="KW-0732">Signal</keyword>
<evidence type="ECO:0000313" key="2">
    <source>
        <dbReference type="EMBL" id="SDI36166.1"/>
    </source>
</evidence>
<name>A0A1G8JY84_9GAMM</name>